<evidence type="ECO:0000313" key="3">
    <source>
        <dbReference type="EMBL" id="SVD36149.1"/>
    </source>
</evidence>
<dbReference type="PANTHER" id="PTHR47062:SF1">
    <property type="entry name" value="SMALL HEAT SHOCK PROTEIN IBPA"/>
    <property type="match status" value="1"/>
</dbReference>
<reference evidence="3" key="1">
    <citation type="submission" date="2018-05" db="EMBL/GenBank/DDBJ databases">
        <authorList>
            <person name="Lanie J.A."/>
            <person name="Ng W.-L."/>
            <person name="Kazmierczak K.M."/>
            <person name="Andrzejewski T.M."/>
            <person name="Davidsen T.M."/>
            <person name="Wayne K.J."/>
            <person name="Tettelin H."/>
            <person name="Glass J.I."/>
            <person name="Rusch D."/>
            <person name="Podicherti R."/>
            <person name="Tsui H.-C.T."/>
            <person name="Winkler M.E."/>
        </authorList>
    </citation>
    <scope>NUCLEOTIDE SEQUENCE</scope>
</reference>
<keyword evidence="1" id="KW-0346">Stress response</keyword>
<name>A0A382UPG2_9ZZZZ</name>
<dbReference type="SUPFAM" id="SSF49764">
    <property type="entry name" value="HSP20-like chaperones"/>
    <property type="match status" value="1"/>
</dbReference>
<proteinExistence type="predicted"/>
<dbReference type="PROSITE" id="PS01031">
    <property type="entry name" value="SHSP"/>
    <property type="match status" value="1"/>
</dbReference>
<dbReference type="Pfam" id="PF00011">
    <property type="entry name" value="HSP20"/>
    <property type="match status" value="1"/>
</dbReference>
<dbReference type="InterPro" id="IPR002068">
    <property type="entry name" value="A-crystallin/Hsp20_dom"/>
</dbReference>
<dbReference type="InterPro" id="IPR037913">
    <property type="entry name" value="ACD_IbpA/B"/>
</dbReference>
<evidence type="ECO:0000259" key="2">
    <source>
        <dbReference type="PROSITE" id="PS01031"/>
    </source>
</evidence>
<dbReference type="AlphaFoldDB" id="A0A382UPG2"/>
<sequence length="141" mass="15944">MTRLTTLNLPDFYKATIGFDRLFDDLTTTFASNTSGGYPPYNIVKVSDSSYSISLAVAGFDKDEIKVEQDGNQLSINAEKKDSKEEIEYLYKGIGTRNFRREFSLADYVEVKSSKLDNGILVVTLEQNIPDEKKPRNIKID</sequence>
<dbReference type="CDD" id="cd06470">
    <property type="entry name" value="ACD_IbpA-B_like"/>
    <property type="match status" value="1"/>
</dbReference>
<organism evidence="3">
    <name type="scientific">marine metagenome</name>
    <dbReference type="NCBI Taxonomy" id="408172"/>
    <lineage>
        <taxon>unclassified sequences</taxon>
        <taxon>metagenomes</taxon>
        <taxon>ecological metagenomes</taxon>
    </lineage>
</organism>
<evidence type="ECO:0000256" key="1">
    <source>
        <dbReference type="ARBA" id="ARBA00023016"/>
    </source>
</evidence>
<protein>
    <recommendedName>
        <fullName evidence="2">SHSP domain-containing protein</fullName>
    </recommendedName>
</protein>
<dbReference type="PANTHER" id="PTHR47062">
    <property type="match status" value="1"/>
</dbReference>
<feature type="domain" description="SHSP" evidence="2">
    <location>
        <begin position="32"/>
        <end position="141"/>
    </location>
</feature>
<dbReference type="Gene3D" id="2.60.40.790">
    <property type="match status" value="1"/>
</dbReference>
<gene>
    <name evidence="3" type="ORF">METZ01_LOCUS389003</name>
</gene>
<dbReference type="EMBL" id="UINC01145801">
    <property type="protein sequence ID" value="SVD36149.1"/>
    <property type="molecule type" value="Genomic_DNA"/>
</dbReference>
<accession>A0A382UPG2</accession>
<dbReference type="InterPro" id="IPR008978">
    <property type="entry name" value="HSP20-like_chaperone"/>
</dbReference>